<keyword evidence="9" id="KW-1185">Reference proteome</keyword>
<feature type="compositionally biased region" description="Basic and acidic residues" evidence="6">
    <location>
        <begin position="624"/>
        <end position="634"/>
    </location>
</feature>
<keyword evidence="2" id="KW-0645">Protease</keyword>
<feature type="compositionally biased region" description="Basic residues" evidence="6">
    <location>
        <begin position="985"/>
        <end position="995"/>
    </location>
</feature>
<feature type="compositionally biased region" description="Basic residues" evidence="6">
    <location>
        <begin position="1019"/>
        <end position="1034"/>
    </location>
</feature>
<keyword evidence="3" id="KW-0378">Hydrolase</keyword>
<comment type="similarity">
    <text evidence="1">Belongs to the peptidase C2 family.</text>
</comment>
<dbReference type="Gene3D" id="3.90.70.10">
    <property type="entry name" value="Cysteine proteinases"/>
    <property type="match status" value="1"/>
</dbReference>
<evidence type="ECO:0000256" key="3">
    <source>
        <dbReference type="ARBA" id="ARBA00022801"/>
    </source>
</evidence>
<evidence type="ECO:0000259" key="7">
    <source>
        <dbReference type="PROSITE" id="PS50203"/>
    </source>
</evidence>
<feature type="compositionally biased region" description="Acidic residues" evidence="6">
    <location>
        <begin position="949"/>
        <end position="960"/>
    </location>
</feature>
<evidence type="ECO:0000313" key="8">
    <source>
        <dbReference type="EMBL" id="KAK8840046.1"/>
    </source>
</evidence>
<dbReference type="EMBL" id="JAPFFF010000048">
    <property type="protein sequence ID" value="KAK8840046.1"/>
    <property type="molecule type" value="Genomic_DNA"/>
</dbReference>
<accession>A0ABR2H2A9</accession>
<evidence type="ECO:0000256" key="1">
    <source>
        <dbReference type="ARBA" id="ARBA00007623"/>
    </source>
</evidence>
<name>A0ABR2H2A9_9EUKA</name>
<feature type="domain" description="Calpain catalytic" evidence="7">
    <location>
        <begin position="29"/>
        <end position="360"/>
    </location>
</feature>
<dbReference type="PROSITE" id="PS50203">
    <property type="entry name" value="CALPAIN_CAT"/>
    <property type="match status" value="1"/>
</dbReference>
<evidence type="ECO:0000256" key="4">
    <source>
        <dbReference type="ARBA" id="ARBA00022807"/>
    </source>
</evidence>
<keyword evidence="4" id="KW-0788">Thiol protease</keyword>
<feature type="compositionally biased region" description="Basic and acidic residues" evidence="6">
    <location>
        <begin position="802"/>
        <end position="814"/>
    </location>
</feature>
<dbReference type="PANTHER" id="PTHR10183:SF379">
    <property type="entry name" value="CALPAIN-5"/>
    <property type="match status" value="1"/>
</dbReference>
<proteinExistence type="inferred from homology"/>
<dbReference type="Pfam" id="PF00648">
    <property type="entry name" value="Peptidase_C2"/>
    <property type="match status" value="1"/>
</dbReference>
<feature type="compositionally biased region" description="Acidic residues" evidence="6">
    <location>
        <begin position="584"/>
        <end position="599"/>
    </location>
</feature>
<evidence type="ECO:0000313" key="9">
    <source>
        <dbReference type="Proteomes" id="UP001470230"/>
    </source>
</evidence>
<evidence type="ECO:0000256" key="5">
    <source>
        <dbReference type="PROSITE-ProRule" id="PRU00239"/>
    </source>
</evidence>
<evidence type="ECO:0000256" key="2">
    <source>
        <dbReference type="ARBA" id="ARBA00022670"/>
    </source>
</evidence>
<feature type="compositionally biased region" description="Basic and acidic residues" evidence="6">
    <location>
        <begin position="861"/>
        <end position="873"/>
    </location>
</feature>
<comment type="caution">
    <text evidence="5">Lacks conserved residue(s) required for the propagation of feature annotation.</text>
</comment>
<protein>
    <recommendedName>
        <fullName evidence="7">Calpain catalytic domain-containing protein</fullName>
    </recommendedName>
</protein>
<dbReference type="PRINTS" id="PR00704">
    <property type="entry name" value="CALPAIN"/>
</dbReference>
<organism evidence="8 9">
    <name type="scientific">Tritrichomonas musculus</name>
    <dbReference type="NCBI Taxonomy" id="1915356"/>
    <lineage>
        <taxon>Eukaryota</taxon>
        <taxon>Metamonada</taxon>
        <taxon>Parabasalia</taxon>
        <taxon>Tritrichomonadida</taxon>
        <taxon>Tritrichomonadidae</taxon>
        <taxon>Tritrichomonas</taxon>
    </lineage>
</organism>
<gene>
    <name evidence="8" type="ORF">M9Y10_030979</name>
</gene>
<dbReference type="Proteomes" id="UP001470230">
    <property type="component" value="Unassembled WGS sequence"/>
</dbReference>
<dbReference type="PANTHER" id="PTHR10183">
    <property type="entry name" value="CALPAIN"/>
    <property type="match status" value="1"/>
</dbReference>
<dbReference type="InterPro" id="IPR001300">
    <property type="entry name" value="Peptidase_C2_calpain_cat"/>
</dbReference>
<dbReference type="SUPFAM" id="SSF54001">
    <property type="entry name" value="Cysteine proteinases"/>
    <property type="match status" value="1"/>
</dbReference>
<feature type="compositionally biased region" description="Basic residues" evidence="6">
    <location>
        <begin position="897"/>
        <end position="908"/>
    </location>
</feature>
<evidence type="ECO:0000256" key="6">
    <source>
        <dbReference type="SAM" id="MobiDB-lite"/>
    </source>
</evidence>
<dbReference type="InterPro" id="IPR038765">
    <property type="entry name" value="Papain-like_cys_pep_sf"/>
</dbReference>
<sequence length="1034" mass="120192">MNIKHFADFEKEANKYSEILENYKTKGEVFTDPNFHPICKIKETTVKFIDKEHMWERIDKYYTAPLFKKELISPEAIIQGELRSSYFIASLSRIAQQPEIVELLFDTRTKSEPESTEEEFIDTINLKCGAVIVYFHAFGRPTPVLIDTLVPFIRGTRKPRFSRPSDLKYSPWFCLVEKAYAKLCGSYSFIECGQISSAIYNLFGYFPYYSRFSDVLSKREEKLRKIEGTKSDTPQSFNRVEYLFSKIMMWQYQNAVIGAEIQVKNLPKSMKEEEIIDKGLMAGHSYLIVKARREQGQNFICLMNPLDDHEWLGDWSDTSPLWTREMKAALGFRKGNDGIFWMADKDFFKYFSNFDVAKPNDPDFFSRSFMASLCPCKSDGRPLRSKDADLGRHQTFVVKLKDVIFKSEDTTGSKGAVEDVKMYVRIERNLPFEQRNSRSEYAMYVIFSDGRKADFKQLPYCSRQLWTSDGMHLTASVHVNTSKPFIIVFHRLQKKKFTEELYVQVSCRHDFELYDIDKPGAIFPEDEKTPVLLSNTSRRYRSIAREVCVREVSGKEMLAFQFAETKKLSRSFYRHLEPDKKDDGDDGFIEYDVSDDENAGGEKREADEAAPNPGELEEASVQTEEEKVSDEKEIEMQKELIKEEKRKLELEKEKIAELQKEMEIFEEERKKITDIQKEWEKIEEEKKKIEEEKKNIEDEKSKLEYKMKICDPGKDFESRDKKAEYITIYVSDINQKKQDAQLVAKSTQVSDAEDAHAYCDYGYDYGYRYDYDEYSYTDVSGHRKQEQQLAQGGRQRAKPGRSLHDGTGEREHSQAARKACAMQDAPQQKKAQKHDRALPASQGTTREAQKAGKASSQRGRNAREERVVDERQRQLGGSYKRPKIDQYSEFGHEQRRQGGRGRRERHRASPGARTASKAGHYGRRRAEHDSDYYDQISYENEVIQNEPDSIYEDYEYEYEYVEQSSQPPRQRAARQPDSPRSSLPAKKRNSGKSHGKGVSQPAVRKKAQSDIDAYEVKTKPKKSGKKQQKPVKKP</sequence>
<feature type="compositionally biased region" description="Basic and acidic residues" evidence="6">
    <location>
        <begin position="882"/>
        <end position="896"/>
    </location>
</feature>
<dbReference type="InterPro" id="IPR022684">
    <property type="entry name" value="Calpain_cysteine_protease"/>
</dbReference>
<feature type="region of interest" description="Disordered" evidence="6">
    <location>
        <begin position="779"/>
        <end position="1034"/>
    </location>
</feature>
<reference evidence="8 9" key="1">
    <citation type="submission" date="2024-04" db="EMBL/GenBank/DDBJ databases">
        <title>Tritrichomonas musculus Genome.</title>
        <authorList>
            <person name="Alves-Ferreira E."/>
            <person name="Grigg M."/>
            <person name="Lorenzi H."/>
            <person name="Galac M."/>
        </authorList>
    </citation>
    <scope>NUCLEOTIDE SEQUENCE [LARGE SCALE GENOMIC DNA]</scope>
    <source>
        <strain evidence="8 9">EAF2021</strain>
    </source>
</reference>
<comment type="caution">
    <text evidence="8">The sequence shown here is derived from an EMBL/GenBank/DDBJ whole genome shotgun (WGS) entry which is preliminary data.</text>
</comment>
<dbReference type="SMART" id="SM00230">
    <property type="entry name" value="CysPc"/>
    <property type="match status" value="1"/>
</dbReference>
<feature type="region of interest" description="Disordered" evidence="6">
    <location>
        <begin position="583"/>
        <end position="634"/>
    </location>
</feature>